<proteinExistence type="predicted"/>
<evidence type="ECO:0000313" key="2">
    <source>
        <dbReference type="Proteomes" id="UP001597252"/>
    </source>
</evidence>
<evidence type="ECO:0000313" key="1">
    <source>
        <dbReference type="EMBL" id="MFD1485595.1"/>
    </source>
</evidence>
<dbReference type="EMBL" id="JBHTON010000035">
    <property type="protein sequence ID" value="MFD1485595.1"/>
    <property type="molecule type" value="Genomic_DNA"/>
</dbReference>
<dbReference type="RefSeq" id="WP_125752642.1">
    <property type="nucleotide sequence ID" value="NZ_JBHTON010000035.1"/>
</dbReference>
<organism evidence="1 2">
    <name type="scientific">Lacticaseibacillus baoqingensis</name>
    <dbReference type="NCBI Taxonomy" id="2486013"/>
    <lineage>
        <taxon>Bacteria</taxon>
        <taxon>Bacillati</taxon>
        <taxon>Bacillota</taxon>
        <taxon>Bacilli</taxon>
        <taxon>Lactobacillales</taxon>
        <taxon>Lactobacillaceae</taxon>
        <taxon>Lacticaseibacillus</taxon>
    </lineage>
</organism>
<name>A0ABW4EAZ6_9LACO</name>
<comment type="caution">
    <text evidence="1">The sequence shown here is derived from an EMBL/GenBank/DDBJ whole genome shotgun (WGS) entry which is preliminary data.</text>
</comment>
<protein>
    <submittedName>
        <fullName evidence="1">Uncharacterized protein</fullName>
    </submittedName>
</protein>
<sequence>MKTAPNLRALIADAADTLASADYTETLLTQRLEDWQAQNPDADTRLQAAYQFALTREFSQALLMEVLVKMQAAGYFNAPPAS</sequence>
<keyword evidence="2" id="KW-1185">Reference proteome</keyword>
<reference evidence="2" key="1">
    <citation type="journal article" date="2019" name="Int. J. Syst. Evol. Microbiol.">
        <title>The Global Catalogue of Microorganisms (GCM) 10K type strain sequencing project: providing services to taxonomists for standard genome sequencing and annotation.</title>
        <authorList>
            <consortium name="The Broad Institute Genomics Platform"/>
            <consortium name="The Broad Institute Genome Sequencing Center for Infectious Disease"/>
            <person name="Wu L."/>
            <person name="Ma J."/>
        </authorList>
    </citation>
    <scope>NUCLEOTIDE SEQUENCE [LARGE SCALE GENOMIC DNA]</scope>
    <source>
        <strain evidence="2">CCM 8903</strain>
    </source>
</reference>
<gene>
    <name evidence="1" type="ORF">ACFQ5J_10175</name>
</gene>
<accession>A0ABW4EAZ6</accession>
<dbReference type="Proteomes" id="UP001597252">
    <property type="component" value="Unassembled WGS sequence"/>
</dbReference>